<dbReference type="AlphaFoldDB" id="M5EP56"/>
<organism evidence="2 3">
    <name type="scientific">Mesorhizobium metallidurans STM 2683</name>
    <dbReference type="NCBI Taxonomy" id="1297569"/>
    <lineage>
        <taxon>Bacteria</taxon>
        <taxon>Pseudomonadati</taxon>
        <taxon>Pseudomonadota</taxon>
        <taxon>Alphaproteobacteria</taxon>
        <taxon>Hyphomicrobiales</taxon>
        <taxon>Phyllobacteriaceae</taxon>
        <taxon>Mesorhizobium</taxon>
    </lineage>
</organism>
<reference evidence="2 3" key="1">
    <citation type="submission" date="2013-02" db="EMBL/GenBank/DDBJ databases">
        <authorList>
            <person name="Genoscope - CEA"/>
        </authorList>
    </citation>
    <scope>NUCLEOTIDE SEQUENCE [LARGE SCALE GENOMIC DNA]</scope>
    <source>
        <strain evidence="2 3">STM 2683</strain>
    </source>
</reference>
<evidence type="ECO:0000313" key="2">
    <source>
        <dbReference type="EMBL" id="CCV05893.1"/>
    </source>
</evidence>
<keyword evidence="1" id="KW-0472">Membrane</keyword>
<sequence>MRGIFQPTFRLAVVKFKHGMSALSDVLESTLALVIALACCLPFFATPAAAIFYLRSCQASIPVAAPKTKCLRALPQKMP</sequence>
<protein>
    <submittedName>
        <fullName evidence="2">Uncharacterized protein</fullName>
    </submittedName>
</protein>
<keyword evidence="3" id="KW-1185">Reference proteome</keyword>
<keyword evidence="1" id="KW-1133">Transmembrane helix</keyword>
<dbReference type="EMBL" id="CAUM01000080">
    <property type="protein sequence ID" value="CCV05893.1"/>
    <property type="molecule type" value="Genomic_DNA"/>
</dbReference>
<comment type="caution">
    <text evidence="2">The sequence shown here is derived from an EMBL/GenBank/DDBJ whole genome shotgun (WGS) entry which is preliminary data.</text>
</comment>
<proteinExistence type="predicted"/>
<evidence type="ECO:0000313" key="3">
    <source>
        <dbReference type="Proteomes" id="UP000012062"/>
    </source>
</evidence>
<dbReference type="Proteomes" id="UP000012062">
    <property type="component" value="Unassembled WGS sequence"/>
</dbReference>
<name>M5EP56_9HYPH</name>
<gene>
    <name evidence="2" type="ORF">MESS2_1700020</name>
</gene>
<keyword evidence="1" id="KW-0812">Transmembrane</keyword>
<feature type="transmembrane region" description="Helical" evidence="1">
    <location>
        <begin position="30"/>
        <end position="54"/>
    </location>
</feature>
<evidence type="ECO:0000256" key="1">
    <source>
        <dbReference type="SAM" id="Phobius"/>
    </source>
</evidence>
<accession>M5EP56</accession>